<dbReference type="InterPro" id="IPR010982">
    <property type="entry name" value="Lambda_DNA-bd_dom_sf"/>
</dbReference>
<dbReference type="SUPFAM" id="SSF47413">
    <property type="entry name" value="lambda repressor-like DNA-binding domains"/>
    <property type="match status" value="1"/>
</dbReference>
<dbReference type="KEGG" id="plu:plu1095"/>
<dbReference type="PROSITE" id="PS50943">
    <property type="entry name" value="HTH_CROC1"/>
    <property type="match status" value="1"/>
</dbReference>
<dbReference type="EMBL" id="BX571862">
    <property type="protein sequence ID" value="CAE13390.1"/>
    <property type="molecule type" value="Genomic_DNA"/>
</dbReference>
<dbReference type="InterPro" id="IPR010744">
    <property type="entry name" value="Phage_CI_N"/>
</dbReference>
<dbReference type="InterPro" id="IPR001387">
    <property type="entry name" value="Cro/C1-type_HTH"/>
</dbReference>
<proteinExistence type="predicted"/>
<dbReference type="GO" id="GO:0003677">
    <property type="term" value="F:DNA binding"/>
    <property type="evidence" value="ECO:0007669"/>
    <property type="project" value="InterPro"/>
</dbReference>
<dbReference type="Proteomes" id="UP000002514">
    <property type="component" value="Chromosome"/>
</dbReference>
<dbReference type="HOGENOM" id="CLU_097144_0_0_6"/>
<dbReference type="Gene3D" id="1.10.260.40">
    <property type="entry name" value="lambda repressor-like DNA-binding domains"/>
    <property type="match status" value="1"/>
</dbReference>
<evidence type="ECO:0000313" key="2">
    <source>
        <dbReference type="EMBL" id="CAE13390.1"/>
    </source>
</evidence>
<evidence type="ECO:0000259" key="1">
    <source>
        <dbReference type="PROSITE" id="PS50943"/>
    </source>
</evidence>
<accession>Q7N7M2</accession>
<evidence type="ECO:0000313" key="3">
    <source>
        <dbReference type="Proteomes" id="UP000002514"/>
    </source>
</evidence>
<organism evidence="2 3">
    <name type="scientific">Photorhabdus laumondii subsp. laumondii (strain DSM 15139 / CIP 105565 / TT01)</name>
    <name type="common">Photorhabdus luminescens subsp. laumondii</name>
    <dbReference type="NCBI Taxonomy" id="243265"/>
    <lineage>
        <taxon>Bacteria</taxon>
        <taxon>Pseudomonadati</taxon>
        <taxon>Pseudomonadota</taxon>
        <taxon>Gammaproteobacteria</taxon>
        <taxon>Enterobacterales</taxon>
        <taxon>Morganellaceae</taxon>
        <taxon>Photorhabdus</taxon>
    </lineage>
</organism>
<sequence>MKIEKMKNKKASDASFSDEEKEGFISRLLQLVGQRNIRTAAKDWGLPYSTLNNYINKGTSPSLKYMQIVANKENVSLDWLANGDKNFKFETPDAHYNDIELRHSWNLVFNSLNLCEVDKLIKLIHRKGIEGLLTMAHEKQDIKDVIDKLHIRSSLKQAIKMALAGDESTDKEILRCITTLVSQETNKN</sequence>
<dbReference type="STRING" id="243265.plu1095"/>
<protein>
    <submittedName>
        <fullName evidence="2">Photorhabdus luminescens subsp. laumondii TTO1 complete genome segment 4/17</fullName>
    </submittedName>
</protein>
<dbReference type="GO" id="GO:0045892">
    <property type="term" value="P:negative regulation of DNA-templated transcription"/>
    <property type="evidence" value="ECO:0007669"/>
    <property type="project" value="InterPro"/>
</dbReference>
<gene>
    <name evidence="2" type="ordered locus">plu1095</name>
</gene>
<feature type="domain" description="HTH cro/C1-type" evidence="1">
    <location>
        <begin position="45"/>
        <end position="80"/>
    </location>
</feature>
<reference evidence="3" key="1">
    <citation type="journal article" date="2003" name="Nat. Biotechnol.">
        <title>The genome sequence of the entomopathogenic bacterium Photorhabdus luminescens.</title>
        <authorList>
            <person name="Duchaud E."/>
            <person name="Rusniok C."/>
            <person name="Frangeul L."/>
            <person name="Buchrieser C."/>
            <person name="Givaudan A."/>
            <person name="Taourit S."/>
            <person name="Bocs S."/>
            <person name="Boursaux-Eude C."/>
            <person name="Chandler M."/>
            <person name="Charles J.-F."/>
            <person name="Dassa E."/>
            <person name="Derose R."/>
            <person name="Derzelle S."/>
            <person name="Freyssinet G."/>
            <person name="Gaudriault S."/>
            <person name="Medigue C."/>
            <person name="Lanois A."/>
            <person name="Powell K."/>
            <person name="Siguier P."/>
            <person name="Vincent R."/>
            <person name="Wingate V."/>
            <person name="Zouine M."/>
            <person name="Glaser P."/>
            <person name="Boemare N."/>
            <person name="Danchin A."/>
            <person name="Kunst F."/>
        </authorList>
    </citation>
    <scope>NUCLEOTIDE SEQUENCE [LARGE SCALE GENOMIC DNA]</scope>
    <source>
        <strain evidence="3">DSM 15139 / CIP 105565 / TT01</strain>
    </source>
</reference>
<keyword evidence="3" id="KW-1185">Reference proteome</keyword>
<dbReference type="Pfam" id="PF07022">
    <property type="entry name" value="Phage_CI_repr"/>
    <property type="match status" value="1"/>
</dbReference>
<dbReference type="AlphaFoldDB" id="Q7N7M2"/>
<name>Q7N7M2_PHOLL</name>
<dbReference type="eggNOG" id="ENOG50333SE">
    <property type="taxonomic scope" value="Bacteria"/>
</dbReference>